<keyword evidence="3" id="KW-0677">Repeat</keyword>
<dbReference type="PANTHER" id="PTHR47761">
    <property type="entry name" value="C-TYPE LECTIN-RELATED"/>
    <property type="match status" value="1"/>
</dbReference>
<feature type="domain" description="CUB" evidence="9">
    <location>
        <begin position="3308"/>
        <end position="3425"/>
    </location>
</feature>
<evidence type="ECO:0000256" key="4">
    <source>
        <dbReference type="ARBA" id="ARBA00023157"/>
    </source>
</evidence>
<dbReference type="SMART" id="SM00181">
    <property type="entry name" value="EGF"/>
    <property type="match status" value="8"/>
</dbReference>
<evidence type="ECO:0000256" key="7">
    <source>
        <dbReference type="PROSITE-ProRule" id="PRU00076"/>
    </source>
</evidence>
<evidence type="ECO:0008006" key="13">
    <source>
        <dbReference type="Google" id="ProtNLM"/>
    </source>
</evidence>
<feature type="disulfide bond" evidence="6">
    <location>
        <begin position="607"/>
        <end position="634"/>
    </location>
</feature>
<dbReference type="CTD" id="8029"/>
<feature type="domain" description="CUB" evidence="9">
    <location>
        <begin position="1428"/>
        <end position="1541"/>
    </location>
</feature>
<protein>
    <recommendedName>
        <fullName evidence="13">Cubilin</fullName>
    </recommendedName>
</protein>
<feature type="domain" description="CUB" evidence="9">
    <location>
        <begin position="726"/>
        <end position="839"/>
    </location>
</feature>
<evidence type="ECO:0000256" key="8">
    <source>
        <dbReference type="SAM" id="SignalP"/>
    </source>
</evidence>
<feature type="domain" description="CUB" evidence="9">
    <location>
        <begin position="3068"/>
        <end position="3181"/>
    </location>
</feature>
<keyword evidence="12" id="KW-1185">Reference proteome</keyword>
<reference evidence="12" key="1">
    <citation type="submission" date="2015-02" db="EMBL/GenBank/DDBJ databases">
        <title>Genome sequencing for Strongylocentrotus purpuratus.</title>
        <authorList>
            <person name="Murali S."/>
            <person name="Liu Y."/>
            <person name="Vee V."/>
            <person name="English A."/>
            <person name="Wang M."/>
            <person name="Skinner E."/>
            <person name="Han Y."/>
            <person name="Muzny D.M."/>
            <person name="Worley K.C."/>
            <person name="Gibbs R.A."/>
        </authorList>
    </citation>
    <scope>NUCLEOTIDE SEQUENCE</scope>
</reference>
<dbReference type="OMA" id="RGFTVRW"/>
<feature type="domain" description="CUB" evidence="9">
    <location>
        <begin position="1197"/>
        <end position="1309"/>
    </location>
</feature>
<feature type="domain" description="CUB" evidence="9">
    <location>
        <begin position="1890"/>
        <end position="2002"/>
    </location>
</feature>
<feature type="domain" description="CUB" evidence="9">
    <location>
        <begin position="2604"/>
        <end position="2723"/>
    </location>
</feature>
<feature type="domain" description="EGF-like" evidence="10">
    <location>
        <begin position="183"/>
        <end position="224"/>
    </location>
</feature>
<dbReference type="FunFam" id="2.60.120.290:FF:000003">
    <property type="entry name" value="Neuropilin"/>
    <property type="match status" value="2"/>
</dbReference>
<dbReference type="FunFam" id="2.10.25.10:FF:000038">
    <property type="entry name" value="Fibrillin 2"/>
    <property type="match status" value="1"/>
</dbReference>
<dbReference type="RefSeq" id="XP_030827983.1">
    <property type="nucleotide sequence ID" value="XM_030972123.1"/>
</dbReference>
<feature type="domain" description="CUB" evidence="9">
    <location>
        <begin position="491"/>
        <end position="603"/>
    </location>
</feature>
<feature type="domain" description="EGF-like" evidence="10">
    <location>
        <begin position="449"/>
        <end position="485"/>
    </location>
</feature>
<dbReference type="SMART" id="SM00042">
    <property type="entry name" value="CUB"/>
    <property type="match status" value="27"/>
</dbReference>
<dbReference type="InterPro" id="IPR018097">
    <property type="entry name" value="EGF_Ca-bd_CS"/>
</dbReference>
<name>A0A7M7MZF6_STRPU</name>
<dbReference type="InterPro" id="IPR000859">
    <property type="entry name" value="CUB_dom"/>
</dbReference>
<dbReference type="GO" id="GO:0005509">
    <property type="term" value="F:calcium ion binding"/>
    <property type="evidence" value="ECO:0007669"/>
    <property type="project" value="InterPro"/>
</dbReference>
<dbReference type="Pfam" id="PF12661">
    <property type="entry name" value="hEGF"/>
    <property type="match status" value="1"/>
</dbReference>
<feature type="domain" description="CUB" evidence="9">
    <location>
        <begin position="1080"/>
        <end position="1193"/>
    </location>
</feature>
<feature type="disulfide bond" evidence="6">
    <location>
        <begin position="1662"/>
        <end position="1689"/>
    </location>
</feature>
<feature type="domain" description="CUB" evidence="9">
    <location>
        <begin position="2250"/>
        <end position="2367"/>
    </location>
</feature>
<dbReference type="Pfam" id="PF07645">
    <property type="entry name" value="EGF_CA"/>
    <property type="match status" value="1"/>
</dbReference>
<dbReference type="Pfam" id="PF12947">
    <property type="entry name" value="EGF_3"/>
    <property type="match status" value="1"/>
</dbReference>
<feature type="domain" description="CUB" evidence="9">
    <location>
        <begin position="2844"/>
        <end position="2952"/>
    </location>
</feature>
<comment type="caution">
    <text evidence="7">Lacks conserved residue(s) required for the propagation of feature annotation.</text>
</comment>
<feature type="disulfide bond" evidence="7">
    <location>
        <begin position="214"/>
        <end position="223"/>
    </location>
</feature>
<feature type="domain" description="CUB" evidence="9">
    <location>
        <begin position="2018"/>
        <end position="2131"/>
    </location>
</feature>
<keyword evidence="1 7" id="KW-0245">EGF-like domain</keyword>
<evidence type="ECO:0000259" key="10">
    <source>
        <dbReference type="PROSITE" id="PS50026"/>
    </source>
</evidence>
<dbReference type="InterPro" id="IPR013032">
    <property type="entry name" value="EGF-like_CS"/>
</dbReference>
<feature type="disulfide bond" evidence="7">
    <location>
        <begin position="437"/>
        <end position="446"/>
    </location>
</feature>
<feature type="disulfide bond" evidence="7">
    <location>
        <begin position="416"/>
        <end position="426"/>
    </location>
</feature>
<organism evidence="11 12">
    <name type="scientific">Strongylocentrotus purpuratus</name>
    <name type="common">Purple sea urchin</name>
    <dbReference type="NCBI Taxonomy" id="7668"/>
    <lineage>
        <taxon>Eukaryota</taxon>
        <taxon>Metazoa</taxon>
        <taxon>Echinodermata</taxon>
        <taxon>Eleutherozoa</taxon>
        <taxon>Echinozoa</taxon>
        <taxon>Echinoidea</taxon>
        <taxon>Euechinoidea</taxon>
        <taxon>Echinacea</taxon>
        <taxon>Camarodonta</taxon>
        <taxon>Echinidea</taxon>
        <taxon>Strongylocentrotidae</taxon>
        <taxon>Strongylocentrotus</taxon>
    </lineage>
</organism>
<feature type="domain" description="CUB" evidence="9">
    <location>
        <begin position="3427"/>
        <end position="3539"/>
    </location>
</feature>
<feature type="disulfide bond" evidence="6">
    <location>
        <begin position="1310"/>
        <end position="1337"/>
    </location>
</feature>
<dbReference type="InterPro" id="IPR049883">
    <property type="entry name" value="NOTCH1_EGF-like"/>
</dbReference>
<dbReference type="InParanoid" id="A0A7M7MZF6"/>
<feature type="disulfide bond" evidence="7">
    <location>
        <begin position="475"/>
        <end position="484"/>
    </location>
</feature>
<keyword evidence="2 8" id="KW-0732">Signal</keyword>
<evidence type="ECO:0000256" key="3">
    <source>
        <dbReference type="ARBA" id="ARBA00022737"/>
    </source>
</evidence>
<feature type="domain" description="CUB" evidence="9">
    <location>
        <begin position="3188"/>
        <end position="3304"/>
    </location>
</feature>
<dbReference type="PROSITE" id="PS00022">
    <property type="entry name" value="EGF_1"/>
    <property type="match status" value="4"/>
</dbReference>
<dbReference type="FunFam" id="2.10.25.10:FF:000122">
    <property type="entry name" value="Protein crumbs homolog 2"/>
    <property type="match status" value="1"/>
</dbReference>
<feature type="chain" id="PRO_5029843358" description="Cubilin" evidence="8">
    <location>
        <begin position="27"/>
        <end position="3662"/>
    </location>
</feature>
<dbReference type="PANTHER" id="PTHR47761:SF1">
    <property type="entry name" value="C-TYPE LECTIN-RELATED"/>
    <property type="match status" value="1"/>
</dbReference>
<feature type="disulfide bond" evidence="7">
    <location>
        <begin position="171"/>
        <end position="180"/>
    </location>
</feature>
<dbReference type="Proteomes" id="UP000007110">
    <property type="component" value="Unassembled WGS sequence"/>
</dbReference>
<dbReference type="FunFam" id="2.10.25.10:FF:000006">
    <property type="entry name" value="Versican core protein-like isoform 1"/>
    <property type="match status" value="1"/>
</dbReference>
<dbReference type="Gene3D" id="2.60.120.290">
    <property type="entry name" value="Spermadhesin, CUB domain"/>
    <property type="match status" value="27"/>
</dbReference>
<reference evidence="11" key="2">
    <citation type="submission" date="2021-01" db="UniProtKB">
        <authorList>
            <consortium name="EnsemblMetazoa"/>
        </authorList>
    </citation>
    <scope>IDENTIFICATION</scope>
</reference>
<dbReference type="InterPro" id="IPR001881">
    <property type="entry name" value="EGF-like_Ca-bd_dom"/>
</dbReference>
<dbReference type="Pfam" id="PF00431">
    <property type="entry name" value="CUB"/>
    <property type="match status" value="27"/>
</dbReference>
<evidence type="ECO:0000256" key="5">
    <source>
        <dbReference type="ARBA" id="ARBA00023180"/>
    </source>
</evidence>
<dbReference type="CDD" id="cd00054">
    <property type="entry name" value="EGF_CA"/>
    <property type="match status" value="5"/>
</dbReference>
<feature type="domain" description="EGF-like" evidence="10">
    <location>
        <begin position="145"/>
        <end position="181"/>
    </location>
</feature>
<feature type="domain" description="CUB" evidence="9">
    <location>
        <begin position="2487"/>
        <end position="2599"/>
    </location>
</feature>
<dbReference type="OrthoDB" id="6022136at2759"/>
<evidence type="ECO:0000259" key="9">
    <source>
        <dbReference type="PROSITE" id="PS01180"/>
    </source>
</evidence>
<evidence type="ECO:0000256" key="6">
    <source>
        <dbReference type="PROSITE-ProRule" id="PRU00059"/>
    </source>
</evidence>
<dbReference type="Gene3D" id="2.10.25.10">
    <property type="entry name" value="Laminin"/>
    <property type="match status" value="6"/>
</dbReference>
<dbReference type="InterPro" id="IPR000742">
    <property type="entry name" value="EGF"/>
</dbReference>
<feature type="domain" description="CUB" evidence="9">
    <location>
        <begin position="2725"/>
        <end position="2840"/>
    </location>
</feature>
<dbReference type="SUPFAM" id="SSF49854">
    <property type="entry name" value="Spermadhesin, CUB domain"/>
    <property type="match status" value="27"/>
</dbReference>
<dbReference type="PROSITE" id="PS01186">
    <property type="entry name" value="EGF_2"/>
    <property type="match status" value="2"/>
</dbReference>
<dbReference type="SMART" id="SM00179">
    <property type="entry name" value="EGF_CA"/>
    <property type="match status" value="7"/>
</dbReference>
<feature type="domain" description="CUB" evidence="9">
    <location>
        <begin position="961"/>
        <end position="1074"/>
    </location>
</feature>
<feature type="domain" description="CUB" evidence="9">
    <location>
        <begin position="1662"/>
        <end position="1777"/>
    </location>
</feature>
<sequence>MMTINMICSRWTGLLAALLLIAMCIGAEPREKRAADSTEQPNILTNDGHLIFQTGSNHNISFKTGGGTGRINIDDYDLMDISRTTMSNKASVEGLQSDVTSLQSSSQDLVTRVTNLENGSGGGGGTSPDIERRVSDLEENYNLLTINECSSNPCRNGGTCIDMYNKFMCLCTSAWQGTLCEQDFNECSVIVGTVNDCQNGGTCMNTPGGYSCDCTADFYGSLCTMQYDDCASNSVANVCDHGYCVNLPRVQTGVTRFDCICSDGWDKVSASNPACSADIDECSADKYPCSANPRVSCTNVDGTYYCGNCPAGYDGNGHQCTDMNECLINNGGCSQMVTCSNTDGSRSCGPCPAGYIGDGVTCTYVGICNVNNGGCDPIATCQENTGVPDGRTCTCPSGKTGSGIGDGGCSSSGTSCNDNPCVNGRCEYTGSGYRCICDPGWTGTNCDVNVNDCSTNPCQNGGTCTDGVNGFVCQCPSGWTGDTCSETSVACGAFLSGISGSFEFPGEGQLYPHGVSCAWVIDTDDDKVINLYFERFNIEEHPDCIYDFLQINDGSSASANPIGKYCGSNPPANITSTHDTLYIWFFSDISVNSGGFKILWNARDPVCGGPLIGANHGNLQSPGYPGDYPVNRDCVWTITVDAGRYITLAFGDLHLESHPSCDYDYLRIIDGLNEADPLLGTYCNSQTPPPVDTTGPYAFIRFHSDASATDTGFQLTYTSSQIDAGCGGALTADTGIIISPNYPNPYNHNQQCIWTIQVPSTEVITFTITDLLIEESTNCDFDYVEMRDGFNENSPFIGRYCRSADIPGPITSSSNTMWILFQSDSSVNAGGFRATYEVACGGLYTAPAGTIFSPYFPNAYPHERTCEYVITAGDNQVVTLTFTFFDIEGHETCAYDYLEVHDGASDSAPLISTLCGDQIPAPITTTGSSIYLKFGTDASIANFGFSADYQFSDEGNPGIGCGGTFTESTGTFSSPSDGSVYPHGANCIYNMVIDPGMIIELTFTVFNLEEASNCIFDYVEIYDNGTTPNVTFLGRYCGSGPPPVMMSASNRMSVVFITDSSVAYEGFTASYIAVNASTYCGGTLSGATGVVMSPDYPNNYPDNRDCTWTISAPVGNQIILTFTNFTLEDNSNCAYDYLTIRNGGYDSSPLIGTYCGPKISPTTFISHSHLMRLTFHTDISITATGFSAFYDSTATGCGGTLTSPTGSFTSPSYPYAYNHDAFCVWTMTVAQGSQIILTFTDMDVEDHSSCAFDYVKVLDGLETTSQLIGVFCGTTIPEPVHSTGNSMRIEWQSDFSVSGRGFSATYEEDCSDVVLTAPSGYIESPNYPDPYPHSRNCSWIVQTTTGNTINFTFTDLNLEAHSTCTFDYVRIVDGQDSSDNELARLCGNNPLPPGTTYPSTQQYMRVEFHSDSSVANAGFQGYYEIDGCGEQLTGNSGTFSSPNYPNPYDHTRTCEWTITVDPGSSITLTIDNIDMENSVQCQFDVLEIYSGTDDNGFLLQQLCETSTEAQAISSVGNQMFVRFRTDSSVNGGGFHASYQANPGGCGGNYTSASGGLHSPTAPGSVNYPHFTDCSWTITVAEDHRVAFSFRTFDLEGATNCTYDYVELHDGLGHSSPVITKVCGSGLPDPATYYSSSNMMYVHMFSDGSVSSTGFRASYETACGGRKDASVDGYIQTSNYPNYYLNNQNCSWIIETDDPQDRITLIFTHMDLEANGASDCHDSVTVRQGNSDTSPEVGTYCGSIVPIPITSTGPSLFVSFSSDSSVTLTGFRATYTTSESACGGTYSAQSGSIVSPAYPANYPQDTECIWIFTASAGNRVQLSFSIFNLESVCSQDYVELRQDDANGALIGRYCGNTIPSNVTAVGSLWMKFRSDSQSSDAGFLASFAMQFGGDLSGMAGTIESPLYPSVYPHYASVMWTVTVPAGELILFYFTVMDIENDAACSFDYVKIRDGLYEYSPVLQTVCGIEIPNAVQTTGNVGSVQLSSDFSIAGTGFQLNWLAVSGSNTIAPGTAEPGSCGGPLTATGSEQNFTSPGYPSNYLDNQDCVWLITSNGGTIFLNFTSFLLEDGGVDCIFDYVRIYDGATNTDTRLGQFCGTLASPVYSTGSTMRVEFSTDSSVTLAGFVAVFKSGCGGDFTSMSGTVTSPGYPGYYASNLDCTYSIQTISGATISLNFQELDVESSSNCGKDQLYLSNGGSETSPALGTSPYCGTAEPSGLETSSNMLRARFVTDDSGNGRGFSFSYVTVTAGCGGHRTLTSATDTGFISSTNWPNNYVENTECIWIISGPQTYLISGVFESNFYIESHSSCQFDYIEIRDGGSANAPLIGQYCGNVAPNPITTTGNAMYVRFSTDFSVVHSGFKMTYSPAQCGGSYSGTSGTFNSPNYPNNYDSAANCEWYITGPVGHYVTVSFSAFNVIGSGDCSTGDYVRIHDGRNVSAPVLATYCGGNIPASIDTSDAYAYVVFVSNSDSNTGSGFSLQFTASLEECGGDLVSATGSFSSPSYPNQYMHSRVCEWRITVQIGHQVNLYFADFDVEDSSTCAFDSVKVYNGLADNSPLLNTLCGIETPDMISSSGNTMRVVFSTDGSVAGRGFQARYDSNDASVCGGQLTVRPGGSGYIFSPQYGIANYSNNLNCEWTLGNSAITNSSLYLTFEDGFDLESSSTCSFDYLQLFEGSDSTGVELTRFCGTTAPNPYFIPFQTTFLRFRTDGSVVGEGFRMQYQASGCGGIVSGTSGVITSPNFPNDYNHDDHCAWRIDAPVGETITYTFTSFNIETDPNCGYDYLSVRNGGFPNSPQISGQYPLCGSVAPSSFTSSSNQLFIIFKTDQSGSAGGFRMEWTTVTNGCGGNFHGTTGSIQTPNYPRNYDANAECVWSILSDDSMHINLDFDPNYGLGTGDTIEFFDGFNEQAPSLGMFSSSSPATQVSSTHNMIMVRFRSDASTQNVGFMATWTSECGVEYIDVGEGSISSPGYPDAQYSNNLNCSYKISVGSTVPLVMNFEDPFDIESHGTCAYDGLSVYAGTDNQGTLMGTYCGTTTPSYFEVTGPVYLNFYTDGSVTGTGFKLNFEQGCGGVFTADSGLITTPPHLTAYKNDQNCTWLITVDSTKNVEFKFDTFELEYHTSCNFDYVQLFDGTDFTTPLTQPLCGSTIPQGFFHSTGNSMLINMVTDYSVTLAGFSGAYLATYGPSQGCGGTKTAASGTITDFDIDNNGQYENSVDCKTQVILPDINKAVRISFTGSFNIQDSTDCVNDYVEIRDGFSSASPMVGRFCGSTAPDDVTLSGNQAYVVFHTNDAVTSSGFTIQYSSVDLPCGGTLYATTAAQTISSPNYPNNYPVNQRCSWIIDATNATNRVRLEATDFKVEAQEDCTNDYVEFRDQPVGLDGRVMRHCGSSLPPTFDSSGQTAQVYFYSDAVSSTTAKGFSLQYSIADCNRNYNQTHGTIMTPGYPSVYSNGHDCSIRVTSPVGTYISLYFNHFDVESHPDCVYDSVTVYNGSDANAAVVGTYCGDVLPQPIFASGNDLFIRFVTDSSVTRGGYDASFTSSSVQGCGGSLSGQHGSFTSPMHPAVYPTSQTCEWMIKVPAGGQPVTLSFTTFNIEGTEGVCNEDVIEVYDGADATARLRGRYCGTSPPADIVASGRDLFVRFTTNGQNPTGDYQYTGFRATFDS</sequence>
<keyword evidence="5" id="KW-0325">Glycoprotein</keyword>
<feature type="signal peptide" evidence="8">
    <location>
        <begin position="1"/>
        <end position="26"/>
    </location>
</feature>
<dbReference type="CDD" id="cd00041">
    <property type="entry name" value="CUB"/>
    <property type="match status" value="27"/>
</dbReference>
<dbReference type="InterPro" id="IPR053119">
    <property type="entry name" value="Cubilin_domain"/>
</dbReference>
<feature type="domain" description="CUB" evidence="9">
    <location>
        <begin position="1310"/>
        <end position="1426"/>
    </location>
</feature>
<dbReference type="Pfam" id="PF00008">
    <property type="entry name" value="EGF"/>
    <property type="match status" value="3"/>
</dbReference>
<accession>A0A7M7MZF6</accession>
<proteinExistence type="predicted"/>
<feature type="domain" description="EGF-like" evidence="10">
    <location>
        <begin position="412"/>
        <end position="447"/>
    </location>
</feature>
<dbReference type="FunFam" id="2.10.25.10:FF:000279">
    <property type="entry name" value="Neurogenic locus notch 1"/>
    <property type="match status" value="1"/>
</dbReference>
<dbReference type="PROSITE" id="PS01180">
    <property type="entry name" value="CUB"/>
    <property type="match status" value="27"/>
</dbReference>
<dbReference type="InterPro" id="IPR024731">
    <property type="entry name" value="NELL2-like_EGF"/>
</dbReference>
<feature type="domain" description="CUB" evidence="9">
    <location>
        <begin position="2369"/>
        <end position="2483"/>
    </location>
</feature>
<feature type="domain" description="CUB" evidence="9">
    <location>
        <begin position="2132"/>
        <end position="2246"/>
    </location>
</feature>
<dbReference type="FunFam" id="2.60.120.290:FF:000005">
    <property type="entry name" value="Procollagen C-endopeptidase enhancer 1"/>
    <property type="match status" value="6"/>
</dbReference>
<dbReference type="SUPFAM" id="SSF57196">
    <property type="entry name" value="EGF/Laminin"/>
    <property type="match status" value="4"/>
</dbReference>
<dbReference type="KEGG" id="spu:591417"/>
<dbReference type="CDD" id="cd22201">
    <property type="entry name" value="cubilin_NTD"/>
    <property type="match status" value="1"/>
</dbReference>
<feature type="domain" description="CUB" evidence="9">
    <location>
        <begin position="3544"/>
        <end position="3662"/>
    </location>
</feature>
<dbReference type="InterPro" id="IPR035914">
    <property type="entry name" value="Sperma_CUB_dom_sf"/>
</dbReference>
<dbReference type="EnsemblMetazoa" id="XM_030972123">
    <property type="protein sequence ID" value="XP_030827983"/>
    <property type="gene ID" value="LOC591417"/>
</dbReference>
<dbReference type="PROSITE" id="PS00010">
    <property type="entry name" value="ASX_HYDROXYL"/>
    <property type="match status" value="3"/>
</dbReference>
<evidence type="ECO:0000313" key="11">
    <source>
        <dbReference type="EnsemblMetazoa" id="XP_030827983"/>
    </source>
</evidence>
<dbReference type="FunFam" id="2.60.120.290:FF:000013">
    <property type="entry name" value="Membrane frizzled-related protein"/>
    <property type="match status" value="18"/>
</dbReference>
<dbReference type="PROSITE" id="PS50026">
    <property type="entry name" value="EGF_3"/>
    <property type="match status" value="4"/>
</dbReference>
<feature type="domain" description="CUB" evidence="9">
    <location>
        <begin position="1545"/>
        <end position="1661"/>
    </location>
</feature>
<feature type="domain" description="CUB" evidence="9">
    <location>
        <begin position="607"/>
        <end position="720"/>
    </location>
</feature>
<evidence type="ECO:0000256" key="1">
    <source>
        <dbReference type="ARBA" id="ARBA00022536"/>
    </source>
</evidence>
<feature type="domain" description="CUB" evidence="9">
    <location>
        <begin position="2953"/>
        <end position="3067"/>
    </location>
</feature>
<feature type="domain" description="CUB" evidence="9">
    <location>
        <begin position="1781"/>
        <end position="1889"/>
    </location>
</feature>
<keyword evidence="4 7" id="KW-1015">Disulfide bond</keyword>
<dbReference type="PROSITE" id="PS01187">
    <property type="entry name" value="EGF_CA"/>
    <property type="match status" value="2"/>
</dbReference>
<feature type="domain" description="CUB" evidence="9">
    <location>
        <begin position="840"/>
        <end position="952"/>
    </location>
</feature>
<dbReference type="InterPro" id="IPR000152">
    <property type="entry name" value="EGF-type_Asp/Asn_hydroxyl_site"/>
</dbReference>
<evidence type="ECO:0000256" key="2">
    <source>
        <dbReference type="ARBA" id="ARBA00022729"/>
    </source>
</evidence>
<dbReference type="GeneID" id="591417"/>
<evidence type="ECO:0000313" key="12">
    <source>
        <dbReference type="Proteomes" id="UP000007110"/>
    </source>
</evidence>